<feature type="compositionally biased region" description="Basic and acidic residues" evidence="1">
    <location>
        <begin position="319"/>
        <end position="328"/>
    </location>
</feature>
<sequence length="1480" mass="161139">MLYKSDGGRLRPRYLMSQTRSTSSVTDSAKKSDVSPVSPSSKSQATIKQAQADRSSKTKRTSLLSNAEEARPNATSRQSRNDVRLSLLPRLAAQNQTSNSSQTANRTTQLTVKFEKQTPDEDQPRNMLRRKAPTIGQPKKPNGQGPEKLRVVIPNTSRPGQFINATPRLPAQGKMTKNSPSSSAQQSQPVNKDAESAIQGPKELASLRTTINTQNLLPPTFALHSASSLSTKCSESPGIWSRGSTPTTTISSSSPGVFYSPKIGHSRHLSPSETRLPVYSPLTQISSPLSESDRKSIRSPSLDKATASLASLVNSEQEEAPKSTDSPKSHLSPKSALPRRTSVYSSLPTGTKADTPSAQKDQQEPEKSVAETLGSPTVPSKLKNAGSAPSRPTREGTDQLELEPSPVIRSDLPPKIVSSHKRRESVEKNSTSKSTTHSATASTDSLNTRRQSRIPSQSTSQAMSQKLPRTSSKEGSEKQDTKSPTTPSSATSRRFGLFPKKSKTETDAQASAQYRLPRKGPAARTGHEGYGKYAQRDRRMSASSNTSATRTRSTSTTESTPKPTSNRKESLKNRPELDIDDFLRNRLEPVVISGGGGMDGRPSLMRTQSEQSAMSGCSTISPTNTTQTVKGAYSTGCSTDSLATLSATAGDPSMKPRTNSEGGSQSRAPISRIGGAFHRAAASQPTVSRSSSQIRPDKAPIPPKDQEQKGRKKSFRSFFQRSHSKPRKNSTTEVPSSSSNQLPAQVTPVPVNRPVAHYALLDTDPDSLEDVMHDIEDSPPTDYDYSEPSPPVEVPAALNIRKSTLLPSPPRLQTEFHAGWQSPPKVYMNKGLASCSPGTEEKPVARRPSRLASIGRIPQVISRKDRQHRPAAQSFSRPFSMAEAPSLTAPVLSNDFQVPTCSEETGRRPSEPTRLGFNLTQPLVDPTYRSVLDLISGPYSNNEFLRFSPDKNSLPSSFGSSTPAVTAMAPHPDRDLTDDEVWKEYDDLIDDVLSPISPKTTLPDFATSDDEEKLGLAALASQTLQNESITLNRASQSSDGGSVRLRRSRIATALRSSYAPSSQPSYSDLKAGQEEGTGESEKDRPSSPSLKPVEEQQSFPLSSLNPSQSFEACRQRNTILFDIAERDREGPTAQTNIRSGSLMTSRWLSFGRVLFSPAHNHVKSGEQERILVIDGLGNDDWSFYCALTYTNADVYNLHVGPTPAASSHPAAWQPPTNHHTVYHADLADRFPFPKGHFAATVLRFPAACSESVQDNVVSECKRVLRPGGYMEMSIMDLDMVNMGIRTRKAVRGLKERTYVADPSISLKPASDSIQRLLGRHAFDNLHRCMVRIPVAGVITRSSASSSSTSSSSLHPSMSIPAATRSAPSFGQGSNNPYTPRHNKHGKSQSNDTDLSLGDLLSDPVPSPSNDESIRKIVAKVGRWWYTRCYEIPVLPDGDVDCRIWNDRKVLRECQKRGTGFRLLIAHAQKPSEVNRRTASI</sequence>
<feature type="compositionally biased region" description="Polar residues" evidence="1">
    <location>
        <begin position="683"/>
        <end position="694"/>
    </location>
</feature>
<dbReference type="EMBL" id="JXNT01000003">
    <property type="protein sequence ID" value="ODM20966.1"/>
    <property type="molecule type" value="Genomic_DNA"/>
</dbReference>
<dbReference type="OrthoDB" id="5382952at2759"/>
<feature type="compositionally biased region" description="Low complexity" evidence="1">
    <location>
        <begin position="482"/>
        <end position="492"/>
    </location>
</feature>
<evidence type="ECO:0000256" key="1">
    <source>
        <dbReference type="SAM" id="MobiDB-lite"/>
    </source>
</evidence>
<protein>
    <submittedName>
        <fullName evidence="2">Uncharacterized protein</fullName>
    </submittedName>
</protein>
<accession>A0A1E3BKQ8</accession>
<feature type="compositionally biased region" description="Polar residues" evidence="1">
    <location>
        <begin position="1365"/>
        <end position="1377"/>
    </location>
</feature>
<feature type="compositionally biased region" description="Low complexity" evidence="1">
    <location>
        <begin position="1389"/>
        <end position="1410"/>
    </location>
</feature>
<dbReference type="SUPFAM" id="SSF53335">
    <property type="entry name" value="S-adenosyl-L-methionine-dependent methyltransferases"/>
    <property type="match status" value="1"/>
</dbReference>
<feature type="compositionally biased region" description="Low complexity" evidence="1">
    <location>
        <begin position="244"/>
        <end position="255"/>
    </location>
</feature>
<evidence type="ECO:0000313" key="3">
    <source>
        <dbReference type="Proteomes" id="UP000094569"/>
    </source>
</evidence>
<dbReference type="VEuPathDB" id="FungiDB:SI65_04019"/>
<organism evidence="2 3">
    <name type="scientific">Aspergillus cristatus</name>
    <name type="common">Chinese Fuzhuan brick tea-fermentation fungus</name>
    <name type="synonym">Eurotium cristatum</name>
    <dbReference type="NCBI Taxonomy" id="573508"/>
    <lineage>
        <taxon>Eukaryota</taxon>
        <taxon>Fungi</taxon>
        <taxon>Dikarya</taxon>
        <taxon>Ascomycota</taxon>
        <taxon>Pezizomycotina</taxon>
        <taxon>Eurotiomycetes</taxon>
        <taxon>Eurotiomycetidae</taxon>
        <taxon>Eurotiales</taxon>
        <taxon>Aspergillaceae</taxon>
        <taxon>Aspergillus</taxon>
        <taxon>Aspergillus subgen. Aspergillus</taxon>
    </lineage>
</organism>
<feature type="region of interest" description="Disordered" evidence="1">
    <location>
        <begin position="313"/>
        <end position="577"/>
    </location>
</feature>
<name>A0A1E3BKQ8_ASPCR</name>
<dbReference type="InterPro" id="IPR029063">
    <property type="entry name" value="SAM-dependent_MTases_sf"/>
</dbReference>
<proteinExistence type="predicted"/>
<feature type="compositionally biased region" description="Low complexity" evidence="1">
    <location>
        <begin position="431"/>
        <end position="443"/>
    </location>
</feature>
<feature type="compositionally biased region" description="Low complexity" evidence="1">
    <location>
        <begin position="34"/>
        <end position="43"/>
    </location>
</feature>
<feature type="compositionally biased region" description="Polar residues" evidence="1">
    <location>
        <begin position="953"/>
        <end position="964"/>
    </location>
</feature>
<feature type="compositionally biased region" description="Low complexity" evidence="1">
    <location>
        <begin position="1342"/>
        <end position="1358"/>
    </location>
</feature>
<dbReference type="Gene3D" id="3.40.50.150">
    <property type="entry name" value="Vaccinia Virus protein VP39"/>
    <property type="match status" value="1"/>
</dbReference>
<feature type="compositionally biased region" description="Basic and acidic residues" evidence="1">
    <location>
        <begin position="113"/>
        <end position="124"/>
    </location>
</feature>
<feature type="compositionally biased region" description="Polar residues" evidence="1">
    <location>
        <begin position="1095"/>
        <end position="1107"/>
    </location>
</feature>
<feature type="region of interest" description="Disordered" evidence="1">
    <location>
        <begin position="232"/>
        <end position="256"/>
    </location>
</feature>
<dbReference type="CDD" id="cd02440">
    <property type="entry name" value="AdoMet_MTases"/>
    <property type="match status" value="1"/>
</dbReference>
<feature type="region of interest" description="Disordered" evidence="1">
    <location>
        <begin position="1342"/>
        <end position="1410"/>
    </location>
</feature>
<dbReference type="STRING" id="573508.A0A1E3BKQ8"/>
<feature type="region of interest" description="Disordered" evidence="1">
    <location>
        <begin position="644"/>
        <end position="749"/>
    </location>
</feature>
<feature type="compositionally biased region" description="Polar residues" evidence="1">
    <location>
        <begin position="44"/>
        <end position="53"/>
    </location>
</feature>
<feature type="region of interest" description="Disordered" evidence="1">
    <location>
        <begin position="284"/>
        <end position="303"/>
    </location>
</feature>
<feature type="compositionally biased region" description="Polar residues" evidence="1">
    <location>
        <begin position="444"/>
        <end position="470"/>
    </location>
</feature>
<reference evidence="2 3" key="1">
    <citation type="journal article" date="2016" name="BMC Genomics">
        <title>Comparative genomic and transcriptomic analyses of the Fuzhuan brick tea-fermentation fungus Aspergillus cristatus.</title>
        <authorList>
            <person name="Ge Y."/>
            <person name="Wang Y."/>
            <person name="Liu Y."/>
            <person name="Tan Y."/>
            <person name="Ren X."/>
            <person name="Zhang X."/>
            <person name="Hyde K.D."/>
            <person name="Liu Y."/>
            <person name="Liu Z."/>
        </authorList>
    </citation>
    <scope>NUCLEOTIDE SEQUENCE [LARGE SCALE GENOMIC DNA]</scope>
    <source>
        <strain evidence="2 3">GZAAS20.1005</strain>
    </source>
</reference>
<feature type="region of interest" description="Disordered" evidence="1">
    <location>
        <begin position="1054"/>
        <end position="1107"/>
    </location>
</feature>
<gene>
    <name evidence="2" type="ORF">SI65_04019</name>
</gene>
<feature type="compositionally biased region" description="Low complexity" evidence="1">
    <location>
        <begin position="541"/>
        <end position="564"/>
    </location>
</feature>
<feature type="compositionally biased region" description="Polar residues" evidence="1">
    <location>
        <begin position="729"/>
        <end position="744"/>
    </location>
</feature>
<keyword evidence="3" id="KW-1185">Reference proteome</keyword>
<feature type="compositionally biased region" description="Polar residues" evidence="1">
    <location>
        <begin position="656"/>
        <end position="668"/>
    </location>
</feature>
<feature type="region of interest" description="Disordered" evidence="1">
    <location>
        <begin position="899"/>
        <end position="919"/>
    </location>
</feature>
<feature type="compositionally biased region" description="Basic and acidic residues" evidence="1">
    <location>
        <begin position="566"/>
        <end position="577"/>
    </location>
</feature>
<feature type="compositionally biased region" description="Low complexity" evidence="1">
    <location>
        <begin position="1056"/>
        <end position="1067"/>
    </location>
</feature>
<feature type="compositionally biased region" description="Low complexity" evidence="1">
    <location>
        <begin position="179"/>
        <end position="189"/>
    </location>
</feature>
<feature type="region of interest" description="Disordered" evidence="1">
    <location>
        <begin position="1"/>
        <end position="197"/>
    </location>
</feature>
<feature type="compositionally biased region" description="Polar residues" evidence="1">
    <location>
        <begin position="342"/>
        <end position="360"/>
    </location>
</feature>
<feature type="compositionally biased region" description="Polar residues" evidence="1">
    <location>
        <begin position="16"/>
        <end position="26"/>
    </location>
</feature>
<feature type="region of interest" description="Disordered" evidence="1">
    <location>
        <begin position="953"/>
        <end position="976"/>
    </location>
</feature>
<dbReference type="Proteomes" id="UP000094569">
    <property type="component" value="Unassembled WGS sequence"/>
</dbReference>
<evidence type="ECO:0000313" key="2">
    <source>
        <dbReference type="EMBL" id="ODM20966.1"/>
    </source>
</evidence>
<feature type="compositionally biased region" description="Basic and acidic residues" evidence="1">
    <location>
        <begin position="471"/>
        <end position="481"/>
    </location>
</feature>
<feature type="compositionally biased region" description="Basic and acidic residues" evidence="1">
    <location>
        <begin position="525"/>
        <end position="540"/>
    </location>
</feature>
<feature type="compositionally biased region" description="Polar residues" evidence="1">
    <location>
        <begin position="93"/>
        <end position="111"/>
    </location>
</feature>
<comment type="caution">
    <text evidence="2">The sequence shown here is derived from an EMBL/GenBank/DDBJ whole genome shotgun (WGS) entry which is preliminary data.</text>
</comment>